<dbReference type="PANTHER" id="PTHR24279">
    <property type="entry name" value="CYTOCHROME P450"/>
    <property type="match status" value="1"/>
</dbReference>
<keyword evidence="4 8" id="KW-0479">Metal-binding</keyword>
<reference evidence="11" key="1">
    <citation type="submission" date="2025-08" db="UniProtKB">
        <authorList>
            <consortium name="RefSeq"/>
        </authorList>
    </citation>
    <scope>IDENTIFICATION</scope>
</reference>
<evidence type="ECO:0000256" key="7">
    <source>
        <dbReference type="ARBA" id="ARBA00023033"/>
    </source>
</evidence>
<comment type="similarity">
    <text evidence="2 9">Belongs to the cytochrome P450 family.</text>
</comment>
<dbReference type="AlphaFoldDB" id="A0A6I9WU67"/>
<name>A0A6I9WU67_9HYME</name>
<feature type="binding site" description="axial binding residue" evidence="8">
    <location>
        <position position="497"/>
    </location>
    <ligand>
        <name>heme</name>
        <dbReference type="ChEBI" id="CHEBI:30413"/>
    </ligand>
    <ligandPart>
        <name>Fe</name>
        <dbReference type="ChEBI" id="CHEBI:18248"/>
    </ligandPart>
</feature>
<gene>
    <name evidence="11" type="primary">LOC105431083</name>
</gene>
<keyword evidence="10" id="KW-1185">Reference proteome</keyword>
<protein>
    <submittedName>
        <fullName evidence="11">Probable cytochrome P450 12a5, mitochondrial</fullName>
    </submittedName>
</protein>
<evidence type="ECO:0000256" key="8">
    <source>
        <dbReference type="PIRSR" id="PIRSR602401-1"/>
    </source>
</evidence>
<evidence type="ECO:0000256" key="1">
    <source>
        <dbReference type="ARBA" id="ARBA00001971"/>
    </source>
</evidence>
<dbReference type="RefSeq" id="XP_011643335.1">
    <property type="nucleotide sequence ID" value="XM_011645033.2"/>
</dbReference>
<dbReference type="PANTHER" id="PTHR24279:SF120">
    <property type="entry name" value="CYTOCHROME P450"/>
    <property type="match status" value="1"/>
</dbReference>
<evidence type="ECO:0000256" key="6">
    <source>
        <dbReference type="ARBA" id="ARBA00023004"/>
    </source>
</evidence>
<dbReference type="InterPro" id="IPR001128">
    <property type="entry name" value="Cyt_P450"/>
</dbReference>
<proteinExistence type="inferred from homology"/>
<comment type="cofactor">
    <cofactor evidence="1 8">
        <name>heme</name>
        <dbReference type="ChEBI" id="CHEBI:30413"/>
    </cofactor>
</comment>
<dbReference type="PROSITE" id="PS00086">
    <property type="entry name" value="CYTOCHROME_P450"/>
    <property type="match status" value="1"/>
</dbReference>
<dbReference type="GO" id="GO:0020037">
    <property type="term" value="F:heme binding"/>
    <property type="evidence" value="ECO:0007669"/>
    <property type="project" value="InterPro"/>
</dbReference>
<keyword evidence="3 8" id="KW-0349">Heme</keyword>
<dbReference type="KEGG" id="pbar:105431083"/>
<evidence type="ECO:0000313" key="10">
    <source>
        <dbReference type="Proteomes" id="UP000504615"/>
    </source>
</evidence>
<dbReference type="GO" id="GO:0016705">
    <property type="term" value="F:oxidoreductase activity, acting on paired donors, with incorporation or reduction of molecular oxygen"/>
    <property type="evidence" value="ECO:0007669"/>
    <property type="project" value="InterPro"/>
</dbReference>
<evidence type="ECO:0000256" key="5">
    <source>
        <dbReference type="ARBA" id="ARBA00023002"/>
    </source>
</evidence>
<dbReference type="Pfam" id="PF00067">
    <property type="entry name" value="p450"/>
    <property type="match status" value="1"/>
</dbReference>
<dbReference type="Gene3D" id="1.10.630.10">
    <property type="entry name" value="Cytochrome P450"/>
    <property type="match status" value="1"/>
</dbReference>
<dbReference type="PRINTS" id="PR00463">
    <property type="entry name" value="EP450I"/>
</dbReference>
<dbReference type="InterPro" id="IPR017972">
    <property type="entry name" value="Cyt_P450_CS"/>
</dbReference>
<keyword evidence="5 9" id="KW-0560">Oxidoreductase</keyword>
<evidence type="ECO:0000313" key="11">
    <source>
        <dbReference type="RefSeq" id="XP_011643335.1"/>
    </source>
</evidence>
<dbReference type="PRINTS" id="PR00385">
    <property type="entry name" value="P450"/>
</dbReference>
<dbReference type="OrthoDB" id="3945418at2759"/>
<dbReference type="InterPro" id="IPR002401">
    <property type="entry name" value="Cyt_P450_E_grp-I"/>
</dbReference>
<evidence type="ECO:0000256" key="2">
    <source>
        <dbReference type="ARBA" id="ARBA00010617"/>
    </source>
</evidence>
<dbReference type="InterPro" id="IPR036396">
    <property type="entry name" value="Cyt_P450_sf"/>
</dbReference>
<dbReference type="CDD" id="cd11054">
    <property type="entry name" value="CYP24A1-like"/>
    <property type="match status" value="1"/>
</dbReference>
<accession>A0A6I9WU67</accession>
<evidence type="ECO:0000256" key="9">
    <source>
        <dbReference type="RuleBase" id="RU000461"/>
    </source>
</evidence>
<evidence type="ECO:0000256" key="4">
    <source>
        <dbReference type="ARBA" id="ARBA00022723"/>
    </source>
</evidence>
<keyword evidence="7 9" id="KW-0503">Monooxygenase</keyword>
<keyword evidence="6 8" id="KW-0408">Iron</keyword>
<sequence length="549" mass="63928">MTQSHAIPTVSATATSTKAMPLLETINSEITAESFKIPISKVEPRANIEKASLPFEEIPGPMILKLWEKYWKYVPLLGTQLFCSLLISRLTQGRLSWNRNVTPIKFLFDEYGCIVRINGPLVNDIVMIHRPEHIAEVFKQESKLPIRSGIDILQHYRLNHHKYRSAGAFSLQSSEWLEVKKKVDQPFHEITSDYIEKLDSVCDELINRIHNIRNRQDEVPTNFHRELTAWGMECFYVTMFNKHLGFLDSTSKSTSEATKIINALITAHTYMSRCETGFQVWRFFETPFAKKLYAACDVLDEIIGKYIRQAQTKLQTSSKQEKSTIEKRNLSLLEKMIIQHIDPNDISILLMDMIILGVQAIINCEAFLLYFLAKNPRIQKRLYNEIISISPKIKYTLTKESLENMPYLKACIKESLRLRPAFPYLTRLLPSAISLHGYTIPKGTFVIMANQITSQREEHFEDPEKYQPERWLNFDEYAYNNYQEYSCLPFGYGVRSCLGKSMAETQMMLLTAKLVREFTIEYDYAEIRSRFLMINVPNRPLRFRFVNRS</sequence>
<organism evidence="10 11">
    <name type="scientific">Pogonomyrmex barbatus</name>
    <name type="common">red harvester ant</name>
    <dbReference type="NCBI Taxonomy" id="144034"/>
    <lineage>
        <taxon>Eukaryota</taxon>
        <taxon>Metazoa</taxon>
        <taxon>Ecdysozoa</taxon>
        <taxon>Arthropoda</taxon>
        <taxon>Hexapoda</taxon>
        <taxon>Insecta</taxon>
        <taxon>Pterygota</taxon>
        <taxon>Neoptera</taxon>
        <taxon>Endopterygota</taxon>
        <taxon>Hymenoptera</taxon>
        <taxon>Apocrita</taxon>
        <taxon>Aculeata</taxon>
        <taxon>Formicoidea</taxon>
        <taxon>Formicidae</taxon>
        <taxon>Myrmicinae</taxon>
        <taxon>Pogonomyrmex</taxon>
    </lineage>
</organism>
<dbReference type="SUPFAM" id="SSF48264">
    <property type="entry name" value="Cytochrome P450"/>
    <property type="match status" value="1"/>
</dbReference>
<dbReference type="InterPro" id="IPR050479">
    <property type="entry name" value="CYP11_CYP27_families"/>
</dbReference>
<evidence type="ECO:0000256" key="3">
    <source>
        <dbReference type="ARBA" id="ARBA00022617"/>
    </source>
</evidence>
<dbReference type="GeneID" id="105431083"/>
<dbReference type="GO" id="GO:0005506">
    <property type="term" value="F:iron ion binding"/>
    <property type="evidence" value="ECO:0007669"/>
    <property type="project" value="InterPro"/>
</dbReference>
<dbReference type="Proteomes" id="UP000504615">
    <property type="component" value="Unplaced"/>
</dbReference>
<dbReference type="GO" id="GO:0004497">
    <property type="term" value="F:monooxygenase activity"/>
    <property type="evidence" value="ECO:0007669"/>
    <property type="project" value="UniProtKB-KW"/>
</dbReference>